<comment type="caution">
    <text evidence="2">The sequence shown here is derived from an EMBL/GenBank/DDBJ whole genome shotgun (WGS) entry which is preliminary data.</text>
</comment>
<dbReference type="OrthoDB" id="7295497at2759"/>
<organism evidence="2 3">
    <name type="scientific">Tuber magnatum</name>
    <name type="common">white Piedmont truffle</name>
    <dbReference type="NCBI Taxonomy" id="42249"/>
    <lineage>
        <taxon>Eukaryota</taxon>
        <taxon>Fungi</taxon>
        <taxon>Dikarya</taxon>
        <taxon>Ascomycota</taxon>
        <taxon>Pezizomycotina</taxon>
        <taxon>Pezizomycetes</taxon>
        <taxon>Pezizales</taxon>
        <taxon>Tuberaceae</taxon>
        <taxon>Tuber</taxon>
    </lineage>
</organism>
<feature type="compositionally biased region" description="Polar residues" evidence="1">
    <location>
        <begin position="403"/>
        <end position="414"/>
    </location>
</feature>
<evidence type="ECO:0000313" key="2">
    <source>
        <dbReference type="EMBL" id="PWW74583.1"/>
    </source>
</evidence>
<name>A0A317SJM6_9PEZI</name>
<feature type="compositionally biased region" description="Polar residues" evidence="1">
    <location>
        <begin position="75"/>
        <end position="90"/>
    </location>
</feature>
<evidence type="ECO:0000256" key="1">
    <source>
        <dbReference type="SAM" id="MobiDB-lite"/>
    </source>
</evidence>
<evidence type="ECO:0000313" key="3">
    <source>
        <dbReference type="Proteomes" id="UP000246991"/>
    </source>
</evidence>
<feature type="region of interest" description="Disordered" evidence="1">
    <location>
        <begin position="75"/>
        <end position="114"/>
    </location>
</feature>
<accession>A0A317SJM6</accession>
<sequence>MRPPSHSRQCSPYTTAPCFLNDISHYASAFNSSPPSPFTDSQKRQKLQQEFDNGFIDYESSIDYALQYTSVPHASTRSINPNPHISLQRASESASPTTLSTPSSPSPSRSGLTIMSAEQPPQDFQLYDDGMHISADRHQEQRLNRRYDSPHSFGHRASPAPNSRFGNGFPMAGPHSESHVSGPGLHYYPSFRPDGNNDFSKPSTQQQQPHQYLQTLPRFRNQVLNMGQMIQTQHHGSDDEDPPALSPHTQSHFSASSRPSLSDVDLHSPATPIASPGSSDGAEGCGAPVPAVREDTFYPVEAWVEHYLRSESDIHTPTPKLARTISDAFQDELFNPGIAPGTSVTSQSRRESNSVNSKLPTYLHQAQTQHSITRATPPTTRDHSPFRANSPFHPAAARANQFPLPQSPSRTTSLLPVGFGTARAQRERELLRTARYS</sequence>
<dbReference type="STRING" id="42249.A0A317SJM6"/>
<feature type="compositionally biased region" description="Low complexity" evidence="1">
    <location>
        <begin position="91"/>
        <end position="110"/>
    </location>
</feature>
<feature type="region of interest" description="Disordered" evidence="1">
    <location>
        <begin position="336"/>
        <end position="356"/>
    </location>
</feature>
<reference evidence="2 3" key="1">
    <citation type="submission" date="2018-03" db="EMBL/GenBank/DDBJ databases">
        <title>Genomes of Pezizomycetes fungi and the evolution of truffles.</title>
        <authorList>
            <person name="Murat C."/>
            <person name="Payen T."/>
            <person name="Noel B."/>
            <person name="Kuo A."/>
            <person name="Martin F.M."/>
        </authorList>
    </citation>
    <scope>NUCLEOTIDE SEQUENCE [LARGE SCALE GENOMIC DNA]</scope>
    <source>
        <strain evidence="2">091103-1</strain>
    </source>
</reference>
<gene>
    <name evidence="2" type="ORF">C7212DRAFT_365126</name>
</gene>
<feature type="region of interest" description="Disordered" evidence="1">
    <location>
        <begin position="231"/>
        <end position="290"/>
    </location>
</feature>
<protein>
    <submittedName>
        <fullName evidence="2">Uncharacterized protein</fullName>
    </submittedName>
</protein>
<feature type="region of interest" description="Disordered" evidence="1">
    <location>
        <begin position="148"/>
        <end position="210"/>
    </location>
</feature>
<dbReference type="Proteomes" id="UP000246991">
    <property type="component" value="Unassembled WGS sequence"/>
</dbReference>
<dbReference type="AlphaFoldDB" id="A0A317SJM6"/>
<feature type="region of interest" description="Disordered" evidence="1">
    <location>
        <begin position="400"/>
        <end position="420"/>
    </location>
</feature>
<feature type="compositionally biased region" description="Polar residues" evidence="1">
    <location>
        <begin position="342"/>
        <end position="356"/>
    </location>
</feature>
<proteinExistence type="predicted"/>
<feature type="compositionally biased region" description="Polar residues" evidence="1">
    <location>
        <begin position="247"/>
        <end position="260"/>
    </location>
</feature>
<keyword evidence="3" id="KW-1185">Reference proteome</keyword>
<dbReference type="EMBL" id="PYWC01000059">
    <property type="protein sequence ID" value="PWW74583.1"/>
    <property type="molecule type" value="Genomic_DNA"/>
</dbReference>